<dbReference type="SUPFAM" id="SSF48264">
    <property type="entry name" value="Cytochrome P450"/>
    <property type="match status" value="1"/>
</dbReference>
<evidence type="ECO:0000256" key="3">
    <source>
        <dbReference type="ARBA" id="ARBA00005179"/>
    </source>
</evidence>
<evidence type="ECO:0000256" key="10">
    <source>
        <dbReference type="ARBA" id="ARBA00023004"/>
    </source>
</evidence>
<evidence type="ECO:0000256" key="7">
    <source>
        <dbReference type="ARBA" id="ARBA00022723"/>
    </source>
</evidence>
<dbReference type="GO" id="GO:0016020">
    <property type="term" value="C:membrane"/>
    <property type="evidence" value="ECO:0007669"/>
    <property type="project" value="UniProtKB-SubCell"/>
</dbReference>
<dbReference type="Pfam" id="PF00067">
    <property type="entry name" value="p450"/>
    <property type="match status" value="1"/>
</dbReference>
<evidence type="ECO:0000256" key="11">
    <source>
        <dbReference type="ARBA" id="ARBA00023033"/>
    </source>
</evidence>
<keyword evidence="8 15" id="KW-1133">Transmembrane helix</keyword>
<dbReference type="PROSITE" id="PS00086">
    <property type="entry name" value="CYTOCHROME_P450"/>
    <property type="match status" value="1"/>
</dbReference>
<feature type="transmembrane region" description="Helical" evidence="15">
    <location>
        <begin position="12"/>
        <end position="30"/>
    </location>
</feature>
<accession>A0A5K1JVN5</accession>
<evidence type="ECO:0000256" key="2">
    <source>
        <dbReference type="ARBA" id="ARBA00004167"/>
    </source>
</evidence>
<evidence type="ECO:0000313" key="16">
    <source>
        <dbReference type="EMBL" id="VWO95115.1"/>
    </source>
</evidence>
<dbReference type="GO" id="GO:0016705">
    <property type="term" value="F:oxidoreductase activity, acting on paired donors, with incorporation or reduction of molecular oxygen"/>
    <property type="evidence" value="ECO:0007669"/>
    <property type="project" value="InterPro"/>
</dbReference>
<dbReference type="PANTHER" id="PTHR46300:SF7">
    <property type="entry name" value="P450, PUTATIVE (EUROFUNG)-RELATED"/>
    <property type="match status" value="1"/>
</dbReference>
<gene>
    <name evidence="16" type="primary">I1R980</name>
</gene>
<evidence type="ECO:0000256" key="8">
    <source>
        <dbReference type="ARBA" id="ARBA00022989"/>
    </source>
</evidence>
<evidence type="ECO:0000256" key="13">
    <source>
        <dbReference type="PIRSR" id="PIRSR602401-1"/>
    </source>
</evidence>
<evidence type="ECO:0000256" key="9">
    <source>
        <dbReference type="ARBA" id="ARBA00023002"/>
    </source>
</evidence>
<dbReference type="EMBL" id="LR724524">
    <property type="protein sequence ID" value="VWO95115.1"/>
    <property type="molecule type" value="Genomic_DNA"/>
</dbReference>
<evidence type="ECO:0000256" key="12">
    <source>
        <dbReference type="ARBA" id="ARBA00023136"/>
    </source>
</evidence>
<dbReference type="AlphaFoldDB" id="A0A5K1JVN5"/>
<dbReference type="PRINTS" id="PR00463">
    <property type="entry name" value="EP450I"/>
</dbReference>
<evidence type="ECO:0000256" key="1">
    <source>
        <dbReference type="ARBA" id="ARBA00001971"/>
    </source>
</evidence>
<dbReference type="InterPro" id="IPR036396">
    <property type="entry name" value="Cyt_P450_sf"/>
</dbReference>
<dbReference type="InterPro" id="IPR001128">
    <property type="entry name" value="Cyt_P450"/>
</dbReference>
<comment type="similarity">
    <text evidence="4 14">Belongs to the cytochrome P450 family.</text>
</comment>
<comment type="pathway">
    <text evidence="3">Secondary metabolite biosynthesis.</text>
</comment>
<proteinExistence type="inferred from homology"/>
<keyword evidence="6 15" id="KW-0812">Transmembrane</keyword>
<evidence type="ECO:0000256" key="15">
    <source>
        <dbReference type="SAM" id="Phobius"/>
    </source>
</evidence>
<sequence length="533" mass="59081">MGTILDPALFLATPEVVLLLVSLSLIAVYLHQKFSEFSARSAGRPLPPGPPGIPILGNLFALPRISPWIGYRELSRKYGNLVCLQVLGRSILVINNTKIASDFLEKRSVVNSSRAVSTAVEMAGWEWSMAFMPYGQWWRRHRRVFWQYFHPGAIPKYQGVLEHGASRLLSRLLATPENFEEHLRYALGTSICKAAHGLDIAEKDDTRMVIFERALKSVDILVEGATVLEYMPFLTAIPTWLPGTGFLRRLAEDKKYAHMLRELPWTQAKEMVTSGASSNSMASAILDKISRLDPASAREEEGIAMSATGMAYAAGLDTQFAALQSLFPALSLHPEVQQKARAELDGVVGPDRLPTFADRDALPYVDAVVKELLRWHSAVPLGIAHTSIADDEYGGYFIPKGTAILVNLWAITHDPERYPEPDRFVPERFLKDGKPDVNAIDPAGVVFGFGRRVCPGRYFTDATLFIFVACVLHVFDITPPLDEDGRPIKIEPRATAGLISYLEDSRCTIRPRSSSAEELIRRAALEESAALPL</sequence>
<comment type="subcellular location">
    <subcellularLocation>
        <location evidence="2">Membrane</location>
        <topology evidence="2">Single-pass membrane protein</topology>
    </subcellularLocation>
</comment>
<name>A0A5K1JVN5_9APHY</name>
<keyword evidence="7 13" id="KW-0479">Metal-binding</keyword>
<evidence type="ECO:0000256" key="5">
    <source>
        <dbReference type="ARBA" id="ARBA00022617"/>
    </source>
</evidence>
<evidence type="ECO:0000256" key="6">
    <source>
        <dbReference type="ARBA" id="ARBA00022692"/>
    </source>
</evidence>
<dbReference type="GO" id="GO:0004497">
    <property type="term" value="F:monooxygenase activity"/>
    <property type="evidence" value="ECO:0007669"/>
    <property type="project" value="UniProtKB-KW"/>
</dbReference>
<dbReference type="InterPro" id="IPR017972">
    <property type="entry name" value="Cyt_P450_CS"/>
</dbReference>
<dbReference type="GO" id="GO:0005506">
    <property type="term" value="F:iron ion binding"/>
    <property type="evidence" value="ECO:0007669"/>
    <property type="project" value="InterPro"/>
</dbReference>
<reference evidence="16" key="1">
    <citation type="submission" date="2019-10" db="EMBL/GenBank/DDBJ databases">
        <authorList>
            <person name="Nor Muhammad N."/>
        </authorList>
    </citation>
    <scope>NUCLEOTIDE SEQUENCE</scope>
</reference>
<keyword evidence="12 15" id="KW-0472">Membrane</keyword>
<organism evidence="16">
    <name type="scientific">Ganoderma boninense</name>
    <dbReference type="NCBI Taxonomy" id="34458"/>
    <lineage>
        <taxon>Eukaryota</taxon>
        <taxon>Fungi</taxon>
        <taxon>Dikarya</taxon>
        <taxon>Basidiomycota</taxon>
        <taxon>Agaricomycotina</taxon>
        <taxon>Agaricomycetes</taxon>
        <taxon>Polyporales</taxon>
        <taxon>Polyporaceae</taxon>
        <taxon>Ganoderma</taxon>
    </lineage>
</organism>
<dbReference type="CDD" id="cd11065">
    <property type="entry name" value="CYP64-like"/>
    <property type="match status" value="1"/>
</dbReference>
<dbReference type="PANTHER" id="PTHR46300">
    <property type="entry name" value="P450, PUTATIVE (EUROFUNG)-RELATED-RELATED"/>
    <property type="match status" value="1"/>
</dbReference>
<dbReference type="GO" id="GO:0020037">
    <property type="term" value="F:heme binding"/>
    <property type="evidence" value="ECO:0007669"/>
    <property type="project" value="InterPro"/>
</dbReference>
<keyword evidence="10 13" id="KW-0408">Iron</keyword>
<evidence type="ECO:0000256" key="14">
    <source>
        <dbReference type="RuleBase" id="RU000461"/>
    </source>
</evidence>
<protein>
    <submittedName>
        <fullName evidence="16">N/A</fullName>
    </submittedName>
</protein>
<dbReference type="InterPro" id="IPR050364">
    <property type="entry name" value="Cytochrome_P450_fung"/>
</dbReference>
<comment type="cofactor">
    <cofactor evidence="1 13">
        <name>heme</name>
        <dbReference type="ChEBI" id="CHEBI:30413"/>
    </cofactor>
</comment>
<feature type="binding site" description="axial binding residue" evidence="13">
    <location>
        <position position="454"/>
    </location>
    <ligand>
        <name>heme</name>
        <dbReference type="ChEBI" id="CHEBI:30413"/>
    </ligand>
    <ligandPart>
        <name>Fe</name>
        <dbReference type="ChEBI" id="CHEBI:18248"/>
    </ligandPart>
</feature>
<evidence type="ECO:0000256" key="4">
    <source>
        <dbReference type="ARBA" id="ARBA00010617"/>
    </source>
</evidence>
<keyword evidence="5 13" id="KW-0349">Heme</keyword>
<keyword evidence="11 14" id="KW-0503">Monooxygenase</keyword>
<dbReference type="InterPro" id="IPR002401">
    <property type="entry name" value="Cyt_P450_E_grp-I"/>
</dbReference>
<dbReference type="Gene3D" id="1.10.630.10">
    <property type="entry name" value="Cytochrome P450"/>
    <property type="match status" value="1"/>
</dbReference>
<keyword evidence="9 14" id="KW-0560">Oxidoreductase</keyword>